<sequence length="462" mass="48108">MARCREHRPIGVVIVGLCAAAAIAVVACAGTAARAGEPLDGHGGPVGDIAISGRFALTASFDYSLIHWLLEPEPMALARLIGHEAGVNAGAFVPGGKRAVSGGDDGLVAVWSLERGTLAARLEGHRGRVVDIAVSPDGRHAASAGWDGTARLWSLQTLALHAVLKGHTDHVNAVAFQPDGARLYTAGADGTIRAWRVRDGTALSTVHDHGWGVNALAVLPGDRGLAFAATDGTVAVVDPDTGTLTHEFAGAERPVLALAVSPDGTRLAAGGADGSIRVWSLPDWKLVREGWQAGGPVWSLAFAADGESLYHGGMDARTFHWDMTGPEVAGTAAPRDGAPVVAADPGERQFARHCAICHTLTPSGGNRAGPTLYRLFGRRAGSLPDYPYSPALDSSDIVWTEETVERLFAEGPHKVVPGSKMPLQRMGDPVARRALVGYLKRMTDGPAGPSRSTSPSLGEPAR</sequence>
<dbReference type="RefSeq" id="WP_213162147.1">
    <property type="nucleotide sequence ID" value="NZ_CP058214.1"/>
</dbReference>
<dbReference type="Gene3D" id="2.130.10.10">
    <property type="entry name" value="YVTN repeat-like/Quinoprotein amine dehydrogenase"/>
    <property type="match status" value="2"/>
</dbReference>
<feature type="repeat" description="WD" evidence="8">
    <location>
        <begin position="164"/>
        <end position="205"/>
    </location>
</feature>
<evidence type="ECO:0000256" key="11">
    <source>
        <dbReference type="SAM" id="SignalP"/>
    </source>
</evidence>
<keyword evidence="1" id="KW-0813">Transport</keyword>
<dbReference type="EMBL" id="CP058214">
    <property type="protein sequence ID" value="QPC44778.1"/>
    <property type="molecule type" value="Genomic_DNA"/>
</dbReference>
<keyword evidence="6" id="KW-0249">Electron transport</keyword>
<dbReference type="GO" id="GO:0009055">
    <property type="term" value="F:electron transfer activity"/>
    <property type="evidence" value="ECO:0007669"/>
    <property type="project" value="InterPro"/>
</dbReference>
<dbReference type="KEGG" id="kmn:HW532_19985"/>
<evidence type="ECO:0000256" key="1">
    <source>
        <dbReference type="ARBA" id="ARBA00022448"/>
    </source>
</evidence>
<keyword evidence="14" id="KW-1185">Reference proteome</keyword>
<evidence type="ECO:0000256" key="9">
    <source>
        <dbReference type="PROSITE-ProRule" id="PRU00433"/>
    </source>
</evidence>
<feature type="chain" id="PRO_5032877783" evidence="11">
    <location>
        <begin position="30"/>
        <end position="462"/>
    </location>
</feature>
<dbReference type="PRINTS" id="PR00320">
    <property type="entry name" value="GPROTEINBRPT"/>
</dbReference>
<dbReference type="PROSITE" id="PS51257">
    <property type="entry name" value="PROKAR_LIPOPROTEIN"/>
    <property type="match status" value="1"/>
</dbReference>
<dbReference type="PANTHER" id="PTHR22847">
    <property type="entry name" value="WD40 REPEAT PROTEIN"/>
    <property type="match status" value="1"/>
</dbReference>
<dbReference type="SUPFAM" id="SSF50978">
    <property type="entry name" value="WD40 repeat-like"/>
    <property type="match status" value="1"/>
</dbReference>
<feature type="domain" description="Cytochrome c" evidence="12">
    <location>
        <begin position="341"/>
        <end position="443"/>
    </location>
</feature>
<accession>A0A7S8C7D0</accession>
<dbReference type="GO" id="GO:0046872">
    <property type="term" value="F:metal ion binding"/>
    <property type="evidence" value="ECO:0007669"/>
    <property type="project" value="UniProtKB-KW"/>
</dbReference>
<organism evidence="13 14">
    <name type="scientific">Kaustia mangrovi</name>
    <dbReference type="NCBI Taxonomy" id="2593653"/>
    <lineage>
        <taxon>Bacteria</taxon>
        <taxon>Pseudomonadati</taxon>
        <taxon>Pseudomonadota</taxon>
        <taxon>Alphaproteobacteria</taxon>
        <taxon>Hyphomicrobiales</taxon>
        <taxon>Parvibaculaceae</taxon>
        <taxon>Kaustia</taxon>
    </lineage>
</organism>
<dbReference type="InterPro" id="IPR036909">
    <property type="entry name" value="Cyt_c-like_dom_sf"/>
</dbReference>
<keyword evidence="4 9" id="KW-0479">Metal-binding</keyword>
<gene>
    <name evidence="13" type="ORF">HW532_19985</name>
</gene>
<evidence type="ECO:0000256" key="2">
    <source>
        <dbReference type="ARBA" id="ARBA00022574"/>
    </source>
</evidence>
<proteinExistence type="predicted"/>
<dbReference type="InterPro" id="IPR015943">
    <property type="entry name" value="WD40/YVTN_repeat-like_dom_sf"/>
</dbReference>
<feature type="signal peptide" evidence="11">
    <location>
        <begin position="1"/>
        <end position="29"/>
    </location>
</feature>
<dbReference type="Pfam" id="PF00400">
    <property type="entry name" value="WD40"/>
    <property type="match status" value="4"/>
</dbReference>
<dbReference type="PROSITE" id="PS51007">
    <property type="entry name" value="CYTC"/>
    <property type="match status" value="1"/>
</dbReference>
<feature type="region of interest" description="Disordered" evidence="10">
    <location>
        <begin position="440"/>
        <end position="462"/>
    </location>
</feature>
<dbReference type="CDD" id="cd00200">
    <property type="entry name" value="WD40"/>
    <property type="match status" value="1"/>
</dbReference>
<keyword evidence="3 9" id="KW-0349">Heme</keyword>
<evidence type="ECO:0000256" key="5">
    <source>
        <dbReference type="ARBA" id="ARBA00022737"/>
    </source>
</evidence>
<dbReference type="Proteomes" id="UP000593594">
    <property type="component" value="Chromosome"/>
</dbReference>
<dbReference type="PROSITE" id="PS50294">
    <property type="entry name" value="WD_REPEATS_REGION"/>
    <property type="match status" value="4"/>
</dbReference>
<dbReference type="InterPro" id="IPR002327">
    <property type="entry name" value="Cyt_c_1A/1B"/>
</dbReference>
<evidence type="ECO:0000256" key="6">
    <source>
        <dbReference type="ARBA" id="ARBA00022982"/>
    </source>
</evidence>
<dbReference type="InterPro" id="IPR009056">
    <property type="entry name" value="Cyt_c-like_dom"/>
</dbReference>
<evidence type="ECO:0000256" key="8">
    <source>
        <dbReference type="PROSITE-ProRule" id="PRU00221"/>
    </source>
</evidence>
<dbReference type="InterPro" id="IPR036322">
    <property type="entry name" value="WD40_repeat_dom_sf"/>
</dbReference>
<dbReference type="InterPro" id="IPR020472">
    <property type="entry name" value="WD40_PAC1"/>
</dbReference>
<dbReference type="GO" id="GO:0020037">
    <property type="term" value="F:heme binding"/>
    <property type="evidence" value="ECO:0007669"/>
    <property type="project" value="InterPro"/>
</dbReference>
<reference evidence="13 14" key="1">
    <citation type="submission" date="2020-06" db="EMBL/GenBank/DDBJ databases">
        <title>Genome sequence of 2 isolates from Red Sea Mangroves.</title>
        <authorList>
            <person name="Sefrji F."/>
            <person name="Michoud G."/>
            <person name="Merlino G."/>
            <person name="Daffonchio D."/>
        </authorList>
    </citation>
    <scope>NUCLEOTIDE SEQUENCE [LARGE SCALE GENOMIC DNA]</scope>
    <source>
        <strain evidence="13 14">R1DC25</strain>
    </source>
</reference>
<dbReference type="AlphaFoldDB" id="A0A7S8C7D0"/>
<evidence type="ECO:0000313" key="14">
    <source>
        <dbReference type="Proteomes" id="UP000593594"/>
    </source>
</evidence>
<keyword evidence="2 8" id="KW-0853">WD repeat</keyword>
<name>A0A7S8C7D0_9HYPH</name>
<dbReference type="SUPFAM" id="SSF46626">
    <property type="entry name" value="Cytochrome c"/>
    <property type="match status" value="1"/>
</dbReference>
<dbReference type="Gene3D" id="1.10.760.10">
    <property type="entry name" value="Cytochrome c-like domain"/>
    <property type="match status" value="1"/>
</dbReference>
<dbReference type="PROSITE" id="PS50082">
    <property type="entry name" value="WD_REPEATS_2"/>
    <property type="match status" value="4"/>
</dbReference>
<dbReference type="InterPro" id="IPR001680">
    <property type="entry name" value="WD40_rpt"/>
</dbReference>
<evidence type="ECO:0000256" key="3">
    <source>
        <dbReference type="ARBA" id="ARBA00022617"/>
    </source>
</evidence>
<evidence type="ECO:0000256" key="10">
    <source>
        <dbReference type="SAM" id="MobiDB-lite"/>
    </source>
</evidence>
<keyword evidence="7 9" id="KW-0408">Iron</keyword>
<evidence type="ECO:0000313" key="13">
    <source>
        <dbReference type="EMBL" id="QPC44778.1"/>
    </source>
</evidence>
<dbReference type="PANTHER" id="PTHR22847:SF637">
    <property type="entry name" value="WD REPEAT DOMAIN 5B"/>
    <property type="match status" value="1"/>
</dbReference>
<keyword evidence="5" id="KW-0677">Repeat</keyword>
<feature type="repeat" description="WD" evidence="8">
    <location>
        <begin position="248"/>
        <end position="289"/>
    </location>
</feature>
<feature type="repeat" description="WD" evidence="8">
    <location>
        <begin position="122"/>
        <end position="157"/>
    </location>
</feature>
<keyword evidence="11" id="KW-0732">Signal</keyword>
<feature type="repeat" description="WD" evidence="8">
    <location>
        <begin position="80"/>
        <end position="121"/>
    </location>
</feature>
<dbReference type="PRINTS" id="PR00604">
    <property type="entry name" value="CYTCHRMECIAB"/>
</dbReference>
<evidence type="ECO:0000259" key="12">
    <source>
        <dbReference type="PROSITE" id="PS51007"/>
    </source>
</evidence>
<evidence type="ECO:0000256" key="4">
    <source>
        <dbReference type="ARBA" id="ARBA00022723"/>
    </source>
</evidence>
<evidence type="ECO:0000256" key="7">
    <source>
        <dbReference type="ARBA" id="ARBA00023004"/>
    </source>
</evidence>
<protein>
    <submittedName>
        <fullName evidence="13">Cytochrome C</fullName>
    </submittedName>
</protein>
<dbReference type="SMART" id="SM00320">
    <property type="entry name" value="WD40"/>
    <property type="match status" value="7"/>
</dbReference>